<name>A0A5M3WHP2_9ACTN</name>
<gene>
    <name evidence="1" type="ORF">Amac_001980</name>
</gene>
<dbReference type="RefSeq" id="WP_218040811.1">
    <property type="nucleotide sequence ID" value="NZ_BAAAHL010000022.1"/>
</dbReference>
<dbReference type="Proteomes" id="UP000331127">
    <property type="component" value="Unassembled WGS sequence"/>
</dbReference>
<sequence length="377" mass="41068">MTRYAIDQSRNALIATWSAGIGDTAITVAQLSTDIPADHALRLAKALSELSLACWRCYTHPASAADTLDVNSEGWRRQGERDAFATVLPALSSPNLSTQNSIIQSYIHVEECAHRVGRALHTINDDKLTAEVVTDVTAELAAAERAELGDLSGRARQAVILSREDASPVQVAQANVLLRKNPFGSDRLFTELDPAAAAIAAAHWLQAAADITSEHTGLAPTQIVAKADDIEALPQGTLSQILKLMELGAPPRQAAMTLIREALRVAEGETSSLATLKQRITATEELIETWKDRDPRLSPDSLGLRITTLDPTRPAANLLEDLLTGIRACCLIYREYSLDDLVDDDDPDNDKQELEDEIEAFLDWLRAEADDATHRLI</sequence>
<keyword evidence="2" id="KW-1185">Reference proteome</keyword>
<dbReference type="EMBL" id="BLAE01000003">
    <property type="protein sequence ID" value="GES06603.1"/>
    <property type="molecule type" value="Genomic_DNA"/>
</dbReference>
<comment type="caution">
    <text evidence="1">The sequence shown here is derived from an EMBL/GenBank/DDBJ whole genome shotgun (WGS) entry which is preliminary data.</text>
</comment>
<proteinExistence type="predicted"/>
<reference evidence="1 2" key="1">
    <citation type="submission" date="2019-10" db="EMBL/GenBank/DDBJ databases">
        <title>Whole genome shotgun sequence of Acrocarpospora macrocephala NBRC 16266.</title>
        <authorList>
            <person name="Ichikawa N."/>
            <person name="Kimura A."/>
            <person name="Kitahashi Y."/>
            <person name="Komaki H."/>
            <person name="Oguchi A."/>
        </authorList>
    </citation>
    <scope>NUCLEOTIDE SEQUENCE [LARGE SCALE GENOMIC DNA]</scope>
    <source>
        <strain evidence="1 2">NBRC 16266</strain>
    </source>
</reference>
<accession>A0A5M3WHP2</accession>
<dbReference type="AlphaFoldDB" id="A0A5M3WHP2"/>
<evidence type="ECO:0000313" key="2">
    <source>
        <dbReference type="Proteomes" id="UP000331127"/>
    </source>
</evidence>
<protein>
    <submittedName>
        <fullName evidence="1">Uncharacterized protein</fullName>
    </submittedName>
</protein>
<organism evidence="1 2">
    <name type="scientific">Acrocarpospora macrocephala</name>
    <dbReference type="NCBI Taxonomy" id="150177"/>
    <lineage>
        <taxon>Bacteria</taxon>
        <taxon>Bacillati</taxon>
        <taxon>Actinomycetota</taxon>
        <taxon>Actinomycetes</taxon>
        <taxon>Streptosporangiales</taxon>
        <taxon>Streptosporangiaceae</taxon>
        <taxon>Acrocarpospora</taxon>
    </lineage>
</organism>
<evidence type="ECO:0000313" key="1">
    <source>
        <dbReference type="EMBL" id="GES06603.1"/>
    </source>
</evidence>